<evidence type="ECO:0000313" key="1">
    <source>
        <dbReference type="EMBL" id="ANY17402.1"/>
    </source>
</evidence>
<dbReference type="Proteomes" id="UP000053096">
    <property type="component" value="Unassembled WGS sequence"/>
</dbReference>
<dbReference type="OrthoDB" id="7057642at2"/>
<sequence>MDQAVLDALQRWPDVPAVYGWLSLDKRGRWRLHPDQGAAQAITNPQILAFMDRNYAADAAGCWFFQNGPQRVYVDLLGAPYILRLDDSAQGLVSHNRLAVRAIRHWWLDDSGQLWAETDLGPGLLDDRDLQAVLDRLVLDDGRALLDAPEALQAPQSLRGLGSRAPLGQAEAAGLPGRLGFVARPRPDGSS</sequence>
<organism evidence="2 3">
    <name type="scientific">Bordetella pseudohinzii</name>
    <dbReference type="NCBI Taxonomy" id="1331258"/>
    <lineage>
        <taxon>Bacteria</taxon>
        <taxon>Pseudomonadati</taxon>
        <taxon>Pseudomonadota</taxon>
        <taxon>Betaproteobacteria</taxon>
        <taxon>Burkholderiales</taxon>
        <taxon>Alcaligenaceae</taxon>
        <taxon>Bordetella</taxon>
    </lineage>
</organism>
<gene>
    <name evidence="1" type="ORF">BBN53_16885</name>
    <name evidence="2" type="ORF">ERS370011_01834</name>
</gene>
<dbReference type="InterPro" id="IPR021332">
    <property type="entry name" value="DUF2944"/>
</dbReference>
<evidence type="ECO:0000313" key="3">
    <source>
        <dbReference type="Proteomes" id="UP000053096"/>
    </source>
</evidence>
<reference evidence="2 3" key="1">
    <citation type="submission" date="2015-09" db="EMBL/GenBank/DDBJ databases">
        <authorList>
            <person name="Jackson K.R."/>
            <person name="Lunt B.L."/>
            <person name="Fisher J.N.B."/>
            <person name="Gardner A.V."/>
            <person name="Bailey M.E."/>
            <person name="Deus L.M."/>
            <person name="Earl A.S."/>
            <person name="Gibby P.D."/>
            <person name="Hartmann K.A."/>
            <person name="Liu J.E."/>
            <person name="Manci A.M."/>
            <person name="Nielsen D.A."/>
            <person name="Solomon M.B."/>
            <person name="Breakwell D.P."/>
            <person name="Burnett S.H."/>
            <person name="Grose J.H."/>
        </authorList>
    </citation>
    <scope>NUCLEOTIDE SEQUENCE [LARGE SCALE GENOMIC DNA]</scope>
    <source>
        <strain evidence="2 3">2789STDY5608636</strain>
    </source>
</reference>
<name>A0A0J6BUY4_9BORD</name>
<dbReference type="AlphaFoldDB" id="A0A0J6BUY4"/>
<reference evidence="1 4" key="2">
    <citation type="submission" date="2016-07" db="EMBL/GenBank/DDBJ databases">
        <title>Complete genome sequences of Bordetella pseudohinzii.</title>
        <authorList>
            <person name="Spilker T."/>
            <person name="Darrah R."/>
            <person name="LiPuma J.J."/>
        </authorList>
    </citation>
    <scope>NUCLEOTIDE SEQUENCE [LARGE SCALE GENOMIC DNA]</scope>
    <source>
        <strain evidence="1 4">HI4681</strain>
    </source>
</reference>
<dbReference type="Pfam" id="PF11161">
    <property type="entry name" value="DUF2944"/>
    <property type="match status" value="1"/>
</dbReference>
<evidence type="ECO:0000313" key="4">
    <source>
        <dbReference type="Proteomes" id="UP000092950"/>
    </source>
</evidence>
<protein>
    <submittedName>
        <fullName evidence="2">Protein of uncharacterized function (DUF2946)</fullName>
    </submittedName>
</protein>
<dbReference type="KEGG" id="bpdz:BBN53_16885"/>
<keyword evidence="4" id="KW-1185">Reference proteome</keyword>
<proteinExistence type="predicted"/>
<dbReference type="EMBL" id="CP016440">
    <property type="protein sequence ID" value="ANY17402.1"/>
    <property type="molecule type" value="Genomic_DNA"/>
</dbReference>
<dbReference type="RefSeq" id="WP_043213419.1">
    <property type="nucleotide sequence ID" value="NZ_CAJGUP010000202.1"/>
</dbReference>
<accession>A0A0M7ES68</accession>
<evidence type="ECO:0000313" key="2">
    <source>
        <dbReference type="EMBL" id="CUI70425.1"/>
    </source>
</evidence>
<dbReference type="EMBL" id="CYTV01000004">
    <property type="protein sequence ID" value="CUI70425.1"/>
    <property type="molecule type" value="Genomic_DNA"/>
</dbReference>
<dbReference type="Proteomes" id="UP000092950">
    <property type="component" value="Chromosome"/>
</dbReference>
<accession>A0A0J6BUY4</accession>